<dbReference type="NCBIfam" id="TIGR03696">
    <property type="entry name" value="Rhs_assc_core"/>
    <property type="match status" value="1"/>
</dbReference>
<dbReference type="RefSeq" id="WP_073167150.1">
    <property type="nucleotide sequence ID" value="NZ_FRDA01000006.1"/>
</dbReference>
<dbReference type="PANTHER" id="PTHR32305:SF15">
    <property type="entry name" value="PROTEIN RHSA-RELATED"/>
    <property type="match status" value="1"/>
</dbReference>
<dbReference type="Gene3D" id="2.180.10.10">
    <property type="entry name" value="RHS repeat-associated core"/>
    <property type="match status" value="1"/>
</dbReference>
<dbReference type="STRING" id="1190415.SAMN05216593_106138"/>
<dbReference type="InterPro" id="IPR022385">
    <property type="entry name" value="Rhs_assc_core"/>
</dbReference>
<gene>
    <name evidence="1" type="ORF">SAMN05216593_106138</name>
</gene>
<dbReference type="EMBL" id="FRDA01000006">
    <property type="protein sequence ID" value="SHN04149.1"/>
    <property type="molecule type" value="Genomic_DNA"/>
</dbReference>
<evidence type="ECO:0000313" key="2">
    <source>
        <dbReference type="Proteomes" id="UP000183983"/>
    </source>
</evidence>
<organism evidence="1 2">
    <name type="scientific">Pseudomonas asturiensis</name>
    <dbReference type="NCBI Taxonomy" id="1190415"/>
    <lineage>
        <taxon>Bacteria</taxon>
        <taxon>Pseudomonadati</taxon>
        <taxon>Pseudomonadota</taxon>
        <taxon>Gammaproteobacteria</taxon>
        <taxon>Pseudomonadales</taxon>
        <taxon>Pseudomonadaceae</taxon>
        <taxon>Pseudomonas</taxon>
    </lineage>
</organism>
<evidence type="ECO:0000313" key="1">
    <source>
        <dbReference type="EMBL" id="SHN04149.1"/>
    </source>
</evidence>
<dbReference type="InterPro" id="IPR050708">
    <property type="entry name" value="T6SS_VgrG/RHS"/>
</dbReference>
<accession>A0A1M7NKA0</accession>
<sequence length="367" mass="41294">MAFIRPAAHCLYRYDPLDRLAHSEREGQTSLKFFYQKNRLTTHIQGHTRRTLLHANDYLLALQLGQNQTTTYALLATDPQFSVIATPDEKASFTPYGHRHPQANLLYLPGFKGQETDRLTGHYWLGNGYRAFNPVLMRFNSPDSLSPFGKGGLNPYAYCVGDPVNRVDPSGHMPLFLKTALQGLQPGNSVPFLLERESFISQRIPGIEQKNIGVKVLNLGYRLELGGGVNAYQKLKKNGNLELIVNGHAATLPTSDLSALIAQGKGYVYPQELVDRLAEQRVHLNNFENIHLVSCFLGTGGARSYAAEVARITKKPVKAYIGYVYTHEIRNIQDSTDNFLVGFYKKDSYDEYGVLREKPVYHSVRFP</sequence>
<name>A0A1M7NKA0_9PSED</name>
<dbReference type="Proteomes" id="UP000183983">
    <property type="component" value="Unassembled WGS sequence"/>
</dbReference>
<dbReference type="SUPFAM" id="SSF56399">
    <property type="entry name" value="ADP-ribosylation"/>
    <property type="match status" value="1"/>
</dbReference>
<protein>
    <submittedName>
        <fullName evidence="1">RHS repeat-associated core domain-containing protein</fullName>
    </submittedName>
</protein>
<dbReference type="OrthoDB" id="6871516at2"/>
<dbReference type="AlphaFoldDB" id="A0A1M7NKA0"/>
<proteinExistence type="predicted"/>
<reference evidence="1 2" key="1">
    <citation type="submission" date="2016-11" db="EMBL/GenBank/DDBJ databases">
        <authorList>
            <person name="Jaros S."/>
            <person name="Januszkiewicz K."/>
            <person name="Wedrychowicz H."/>
        </authorList>
    </citation>
    <scope>NUCLEOTIDE SEQUENCE [LARGE SCALE GENOMIC DNA]</scope>
    <source>
        <strain evidence="1 2">LMG 26898</strain>
    </source>
</reference>
<dbReference type="PANTHER" id="PTHR32305">
    <property type="match status" value="1"/>
</dbReference>